<dbReference type="VEuPathDB" id="FungiDB:JI435_302490"/>
<dbReference type="AlphaFoldDB" id="A0A7U2HZ05"/>
<gene>
    <name evidence="2" type="ORF">JI435_302490</name>
</gene>
<keyword evidence="3" id="KW-1185">Reference proteome</keyword>
<evidence type="ECO:0000256" key="1">
    <source>
        <dbReference type="SAM" id="MobiDB-lite"/>
    </source>
</evidence>
<evidence type="ECO:0000313" key="2">
    <source>
        <dbReference type="EMBL" id="QRC95594.1"/>
    </source>
</evidence>
<dbReference type="EMBL" id="CP069027">
    <property type="protein sequence ID" value="QRC95594.1"/>
    <property type="molecule type" value="Genomic_DNA"/>
</dbReference>
<evidence type="ECO:0000313" key="3">
    <source>
        <dbReference type="Proteomes" id="UP000663193"/>
    </source>
</evidence>
<sequence length="93" mass="10838">MPLMLTHLPLPNCLSNNLPPLHPLLPILPRRTLIPLPLHRQQRLPPCIKPRTPDQPRRRNERETLHPRRACRCVSNCQRPAERIPHDVRGRPG</sequence>
<feature type="region of interest" description="Disordered" evidence="1">
    <location>
        <begin position="43"/>
        <end position="65"/>
    </location>
</feature>
<proteinExistence type="predicted"/>
<organism evidence="2 3">
    <name type="scientific">Phaeosphaeria nodorum (strain SN15 / ATCC MYA-4574 / FGSC 10173)</name>
    <name type="common">Glume blotch fungus</name>
    <name type="synonym">Parastagonospora nodorum</name>
    <dbReference type="NCBI Taxonomy" id="321614"/>
    <lineage>
        <taxon>Eukaryota</taxon>
        <taxon>Fungi</taxon>
        <taxon>Dikarya</taxon>
        <taxon>Ascomycota</taxon>
        <taxon>Pezizomycotina</taxon>
        <taxon>Dothideomycetes</taxon>
        <taxon>Pleosporomycetidae</taxon>
        <taxon>Pleosporales</taxon>
        <taxon>Pleosporineae</taxon>
        <taxon>Phaeosphaeriaceae</taxon>
        <taxon>Parastagonospora</taxon>
    </lineage>
</organism>
<dbReference type="Proteomes" id="UP000663193">
    <property type="component" value="Chromosome 5"/>
</dbReference>
<feature type="compositionally biased region" description="Basic and acidic residues" evidence="1">
    <location>
        <begin position="51"/>
        <end position="65"/>
    </location>
</feature>
<name>A0A7U2HZ05_PHANO</name>
<accession>A0A7U2HZ05</accession>
<protein>
    <submittedName>
        <fullName evidence="2">Uncharacterized protein</fullName>
    </submittedName>
</protein>
<reference evidence="3" key="1">
    <citation type="journal article" date="2021" name="BMC Genomics">
        <title>Chromosome-level genome assembly and manually-curated proteome of model necrotroph Parastagonospora nodorum Sn15 reveals a genome-wide trove of candidate effector homologs, and redundancy of virulence-related functions within an accessory chromosome.</title>
        <authorList>
            <person name="Bertazzoni S."/>
            <person name="Jones D.A.B."/>
            <person name="Phan H.T."/>
            <person name="Tan K.-C."/>
            <person name="Hane J.K."/>
        </authorList>
    </citation>
    <scope>NUCLEOTIDE SEQUENCE [LARGE SCALE GENOMIC DNA]</scope>
    <source>
        <strain evidence="3">SN15 / ATCC MYA-4574 / FGSC 10173)</strain>
    </source>
</reference>